<comment type="caution">
    <text evidence="1">The sequence shown here is derived from an EMBL/GenBank/DDBJ whole genome shotgun (WGS) entry which is preliminary data.</text>
</comment>
<gene>
    <name evidence="1" type="ORF">LOK49_LG02G01741</name>
</gene>
<accession>A0ACC0IKH4</accession>
<keyword evidence="2" id="KW-1185">Reference proteome</keyword>
<dbReference type="Proteomes" id="UP001060215">
    <property type="component" value="Chromosome 3"/>
</dbReference>
<name>A0ACC0IKH4_9ERIC</name>
<evidence type="ECO:0000313" key="1">
    <source>
        <dbReference type="EMBL" id="KAI8026080.1"/>
    </source>
</evidence>
<proteinExistence type="predicted"/>
<dbReference type="EMBL" id="CM045760">
    <property type="protein sequence ID" value="KAI8026080.1"/>
    <property type="molecule type" value="Genomic_DNA"/>
</dbReference>
<organism evidence="1 2">
    <name type="scientific">Camellia lanceoleosa</name>
    <dbReference type="NCBI Taxonomy" id="1840588"/>
    <lineage>
        <taxon>Eukaryota</taxon>
        <taxon>Viridiplantae</taxon>
        <taxon>Streptophyta</taxon>
        <taxon>Embryophyta</taxon>
        <taxon>Tracheophyta</taxon>
        <taxon>Spermatophyta</taxon>
        <taxon>Magnoliopsida</taxon>
        <taxon>eudicotyledons</taxon>
        <taxon>Gunneridae</taxon>
        <taxon>Pentapetalae</taxon>
        <taxon>asterids</taxon>
        <taxon>Ericales</taxon>
        <taxon>Theaceae</taxon>
        <taxon>Camellia</taxon>
    </lineage>
</organism>
<evidence type="ECO:0000313" key="2">
    <source>
        <dbReference type="Proteomes" id="UP001060215"/>
    </source>
</evidence>
<reference evidence="1 2" key="1">
    <citation type="journal article" date="2022" name="Plant J.">
        <title>Chromosome-level genome of Camellia lanceoleosa provides a valuable resource for understanding genome evolution and self-incompatibility.</title>
        <authorList>
            <person name="Gong W."/>
            <person name="Xiao S."/>
            <person name="Wang L."/>
            <person name="Liao Z."/>
            <person name="Chang Y."/>
            <person name="Mo W."/>
            <person name="Hu G."/>
            <person name="Li W."/>
            <person name="Zhao G."/>
            <person name="Zhu H."/>
            <person name="Hu X."/>
            <person name="Ji K."/>
            <person name="Xiang X."/>
            <person name="Song Q."/>
            <person name="Yuan D."/>
            <person name="Jin S."/>
            <person name="Zhang L."/>
        </authorList>
    </citation>
    <scope>NUCLEOTIDE SEQUENCE [LARGE SCALE GENOMIC DNA]</scope>
    <source>
        <strain evidence="1">SQ_2022a</strain>
    </source>
</reference>
<protein>
    <submittedName>
        <fullName evidence="1">Uncharacterized protein</fullName>
    </submittedName>
</protein>
<sequence length="246" mass="27835">MDPLCPDDEMTRIRRFIDDRLIQFHRFQELKMEPPNVADSSDPVFAHNEDSSTLPQVIQHQLATLQENFDEFEKTMLHPCEMDPMDSQNLSEWNFARANQDKYMIIQDGTLKEGQFLMEGTHNFTENMNVISYMSHGSSGGGCTSGGSEVAGPFVKCANEISYGGSGGAVRSFTKYGFLVQYGNGMNVWRWMGGSATATRARAEPKALRKKKKRKCRGQFEMESKLTAGHEHQRLKQSKEMSLISM</sequence>